<comment type="pathway">
    <text evidence="8">Cell wall biogenesis; peptidoglycan biosynthesis.</text>
</comment>
<keyword evidence="8 9" id="KW-0813">Transport</keyword>
<evidence type="ECO:0000256" key="5">
    <source>
        <dbReference type="ARBA" id="ARBA00022984"/>
    </source>
</evidence>
<keyword evidence="4 8" id="KW-0133">Cell shape</keyword>
<comment type="function">
    <text evidence="8 9">Involved in peptidoglycan biosynthesis. Transports lipid-linked peptidoglycan precursors from the inner to the outer leaflet of the cytoplasmic membrane.</text>
</comment>
<evidence type="ECO:0000256" key="9">
    <source>
        <dbReference type="PIRNR" id="PIRNR002869"/>
    </source>
</evidence>
<dbReference type="InterPro" id="IPR051050">
    <property type="entry name" value="Lipid_II_flippase_MurJ/MviN"/>
</dbReference>
<keyword evidence="6 8" id="KW-1133">Transmembrane helix</keyword>
<dbReference type="OrthoDB" id="9804143at2"/>
<keyword evidence="5 8" id="KW-0573">Peptidoglycan synthesis</keyword>
<evidence type="ECO:0000256" key="7">
    <source>
        <dbReference type="ARBA" id="ARBA00023136"/>
    </source>
</evidence>
<evidence type="ECO:0000256" key="3">
    <source>
        <dbReference type="ARBA" id="ARBA00022692"/>
    </source>
</evidence>
<feature type="transmembrane region" description="Helical" evidence="8">
    <location>
        <begin position="435"/>
        <end position="454"/>
    </location>
</feature>
<keyword evidence="7 8" id="KW-0472">Membrane</keyword>
<feature type="transmembrane region" description="Helical" evidence="8">
    <location>
        <begin position="223"/>
        <end position="240"/>
    </location>
</feature>
<keyword evidence="11" id="KW-1185">Reference proteome</keyword>
<evidence type="ECO:0000313" key="10">
    <source>
        <dbReference type="EMBL" id="NYV27370.1"/>
    </source>
</evidence>
<sequence>MFKSSLIVMIINMLSRILGLVREIVIAAFFGTSGYTDAYFASTRIANFFTTLLGEGSLGTAFIPIYDEIREEKSVERANDFVYNLTNLLISASFTISLFTALFSDFTLKYILRFKDPEMLGTASILLKIMAFYLVFISISGLISSLLNNYGKFYISTLVGVVFNLTIIFGAMITKNKLGIYGLGISFLLSGLFQVLIQLPSFFKILKRYKFAFNYKDEYVKKFLLLMVPTLIGIFGYQINELVDTAFAGSLKLGTISAINYASRLYLLPIGVFAISLSVVIFPNLSKAVVKKNNELFKATIERGMNLLVILIVPSSLGLIYYSKEIISLLFKRGKFTTESVIITSEILQVYAIGLIFFSTIHLLTRAHYANKDRKLPVISSLIAIGVNITLDFLLYKKYTHRGLTFATTFSAMINYIILLISLKTRYSDISLIKYMKFLIISLVYSILCIFIIEKFIHIDNANIEIITKLLTFIILYFSFLSIKYLKDKKQILDK</sequence>
<feature type="transmembrane region" description="Helical" evidence="8">
    <location>
        <begin position="402"/>
        <end position="423"/>
    </location>
</feature>
<protein>
    <recommendedName>
        <fullName evidence="8">Probable lipid II flippase MurJ</fullName>
    </recommendedName>
</protein>
<keyword evidence="3 8" id="KW-0812">Transmembrane</keyword>
<feature type="transmembrane region" description="Helical" evidence="8">
    <location>
        <begin position="179"/>
        <end position="203"/>
    </location>
</feature>
<dbReference type="Pfam" id="PF03023">
    <property type="entry name" value="MurJ"/>
    <property type="match status" value="1"/>
</dbReference>
<dbReference type="PANTHER" id="PTHR47019:SF1">
    <property type="entry name" value="LIPID II FLIPPASE MURJ"/>
    <property type="match status" value="1"/>
</dbReference>
<dbReference type="AlphaFoldDB" id="A0A7Z0PFY0"/>
<evidence type="ECO:0000256" key="8">
    <source>
        <dbReference type="HAMAP-Rule" id="MF_02078"/>
    </source>
</evidence>
<dbReference type="GO" id="GO:0071555">
    <property type="term" value="P:cell wall organization"/>
    <property type="evidence" value="ECO:0007669"/>
    <property type="project" value="UniProtKB-UniRule"/>
</dbReference>
<evidence type="ECO:0000256" key="2">
    <source>
        <dbReference type="ARBA" id="ARBA00022475"/>
    </source>
</evidence>
<dbReference type="RefSeq" id="WP_067321773.1">
    <property type="nucleotide sequence ID" value="NZ_JABMKT010000002.1"/>
</dbReference>
<dbReference type="GO" id="GO:0005886">
    <property type="term" value="C:plasma membrane"/>
    <property type="evidence" value="ECO:0007669"/>
    <property type="project" value="UniProtKB-SubCell"/>
</dbReference>
<feature type="transmembrane region" description="Helical" evidence="8">
    <location>
        <begin position="376"/>
        <end position="396"/>
    </location>
</feature>
<dbReference type="GO" id="GO:0008360">
    <property type="term" value="P:regulation of cell shape"/>
    <property type="evidence" value="ECO:0007669"/>
    <property type="project" value="UniProtKB-UniRule"/>
</dbReference>
<dbReference type="UniPathway" id="UPA00219"/>
<feature type="transmembrane region" description="Helical" evidence="8">
    <location>
        <begin position="466"/>
        <end position="486"/>
    </location>
</feature>
<feature type="transmembrane region" description="Helical" evidence="8">
    <location>
        <begin position="123"/>
        <end position="146"/>
    </location>
</feature>
<dbReference type="HAMAP" id="MF_02078">
    <property type="entry name" value="MurJ_MviN"/>
    <property type="match status" value="1"/>
</dbReference>
<dbReference type="PANTHER" id="PTHR47019">
    <property type="entry name" value="LIPID II FLIPPASE MURJ"/>
    <property type="match status" value="1"/>
</dbReference>
<feature type="transmembrane region" description="Helical" evidence="8">
    <location>
        <begin position="153"/>
        <end position="173"/>
    </location>
</feature>
<dbReference type="GO" id="GO:0015648">
    <property type="term" value="F:lipid-linked peptidoglycan transporter activity"/>
    <property type="evidence" value="ECO:0007669"/>
    <property type="project" value="UniProtKB-UniRule"/>
</dbReference>
<gene>
    <name evidence="8 10" type="primary">murJ</name>
    <name evidence="10" type="ORF">HP397_00830</name>
</gene>
<keyword evidence="2 8" id="KW-1003">Cell membrane</keyword>
<comment type="subcellular location">
    <subcellularLocation>
        <location evidence="1 8">Cell membrane</location>
        <topology evidence="1 8">Multi-pass membrane protein</topology>
    </subcellularLocation>
</comment>
<dbReference type="PIRSF" id="PIRSF002869">
    <property type="entry name" value="MviN"/>
    <property type="match status" value="1"/>
</dbReference>
<feature type="transmembrane region" description="Helical" evidence="8">
    <location>
        <begin position="81"/>
        <end position="103"/>
    </location>
</feature>
<comment type="caution">
    <text evidence="10">The sequence shown here is derived from an EMBL/GenBank/DDBJ whole genome shotgun (WGS) entry which is preliminary data.</text>
</comment>
<evidence type="ECO:0000256" key="4">
    <source>
        <dbReference type="ARBA" id="ARBA00022960"/>
    </source>
</evidence>
<dbReference type="InterPro" id="IPR004268">
    <property type="entry name" value="MurJ"/>
</dbReference>
<feature type="transmembrane region" description="Helical" evidence="8">
    <location>
        <begin position="305"/>
        <end position="322"/>
    </location>
</feature>
<evidence type="ECO:0000313" key="11">
    <source>
        <dbReference type="Proteomes" id="UP000526184"/>
    </source>
</evidence>
<dbReference type="GO" id="GO:0034204">
    <property type="term" value="P:lipid translocation"/>
    <property type="evidence" value="ECO:0007669"/>
    <property type="project" value="TreeGrafter"/>
</dbReference>
<organism evidence="10 11">
    <name type="scientific">Streptobacillus felis</name>
    <dbReference type="NCBI Taxonomy" id="1384509"/>
    <lineage>
        <taxon>Bacteria</taxon>
        <taxon>Fusobacteriati</taxon>
        <taxon>Fusobacteriota</taxon>
        <taxon>Fusobacteriia</taxon>
        <taxon>Fusobacteriales</taxon>
        <taxon>Leptotrichiaceae</taxon>
        <taxon>Streptobacillus</taxon>
    </lineage>
</organism>
<comment type="similarity">
    <text evidence="8 9">Belongs to the MurJ/MviN family.</text>
</comment>
<dbReference type="Proteomes" id="UP000526184">
    <property type="component" value="Unassembled WGS sequence"/>
</dbReference>
<reference evidence="10 11" key="1">
    <citation type="submission" date="2020-05" db="EMBL/GenBank/DDBJ databases">
        <title>Streptobacillus felis strain LHL191014123.</title>
        <authorList>
            <person name="Fawzy A."/>
            <person name="Rau J."/>
            <person name="Risse K."/>
            <person name="Schauerte N."/>
            <person name="Geiger C."/>
            <person name="Blom J."/>
            <person name="Imirzalioglu C."/>
            <person name="Falgenhauer J."/>
            <person name="Bach A."/>
            <person name="Herden C."/>
            <person name="Eisenberg T."/>
        </authorList>
    </citation>
    <scope>NUCLEOTIDE SEQUENCE [LARGE SCALE GENOMIC DNA]</scope>
    <source>
        <strain evidence="10 11">LHL191014123</strain>
    </source>
</reference>
<feature type="transmembrane region" description="Helical" evidence="8">
    <location>
        <begin position="7"/>
        <end position="30"/>
    </location>
</feature>
<dbReference type="PRINTS" id="PR01806">
    <property type="entry name" value="VIRFACTRMVIN"/>
</dbReference>
<proteinExistence type="inferred from homology"/>
<dbReference type="NCBIfam" id="TIGR01695">
    <property type="entry name" value="murJ_mviN"/>
    <property type="match status" value="1"/>
</dbReference>
<feature type="transmembrane region" description="Helical" evidence="8">
    <location>
        <begin position="342"/>
        <end position="364"/>
    </location>
</feature>
<evidence type="ECO:0000256" key="1">
    <source>
        <dbReference type="ARBA" id="ARBA00004651"/>
    </source>
</evidence>
<evidence type="ECO:0000256" key="6">
    <source>
        <dbReference type="ARBA" id="ARBA00022989"/>
    </source>
</evidence>
<dbReference type="EMBL" id="JABMKT010000002">
    <property type="protein sequence ID" value="NYV27370.1"/>
    <property type="molecule type" value="Genomic_DNA"/>
</dbReference>
<feature type="transmembrane region" description="Helical" evidence="8">
    <location>
        <begin position="265"/>
        <end position="285"/>
    </location>
</feature>
<dbReference type="CDD" id="cd13123">
    <property type="entry name" value="MATE_MurJ_like"/>
    <property type="match status" value="1"/>
</dbReference>
<dbReference type="GO" id="GO:0009252">
    <property type="term" value="P:peptidoglycan biosynthetic process"/>
    <property type="evidence" value="ECO:0007669"/>
    <property type="project" value="UniProtKB-UniRule"/>
</dbReference>
<keyword evidence="8 9" id="KW-0961">Cell wall biogenesis/degradation</keyword>
<feature type="transmembrane region" description="Helical" evidence="8">
    <location>
        <begin position="45"/>
        <end position="69"/>
    </location>
</feature>
<name>A0A7Z0PFY0_9FUSO</name>
<accession>A0A7Z0PFY0</accession>